<dbReference type="Gene3D" id="2.40.50.140">
    <property type="entry name" value="Nucleic acid-binding proteins"/>
    <property type="match status" value="4"/>
</dbReference>
<dbReference type="InterPro" id="IPR003029">
    <property type="entry name" value="S1_domain"/>
</dbReference>
<dbReference type="PRINTS" id="PR00681">
    <property type="entry name" value="RIBOSOMALS1"/>
</dbReference>
<feature type="coiled-coil region" evidence="4">
    <location>
        <begin position="181"/>
        <end position="223"/>
    </location>
</feature>
<evidence type="ECO:0000256" key="2">
    <source>
        <dbReference type="ARBA" id="ARBA00022980"/>
    </source>
</evidence>
<evidence type="ECO:0000259" key="5">
    <source>
        <dbReference type="PROSITE" id="PS50126"/>
    </source>
</evidence>
<dbReference type="RefSeq" id="WP_094368941.1">
    <property type="nucleotide sequence ID" value="NZ_NOJY02000105.1"/>
</dbReference>
<dbReference type="PANTHER" id="PTHR10724:SF7">
    <property type="entry name" value="SMALL RIBOSOMAL SUBUNIT PROTEIN BS1C"/>
    <property type="match status" value="1"/>
</dbReference>
<dbReference type="PANTHER" id="PTHR10724">
    <property type="entry name" value="30S RIBOSOMAL PROTEIN S1"/>
    <property type="match status" value="1"/>
</dbReference>
<feature type="domain" description="S1 motif" evidence="5">
    <location>
        <begin position="111"/>
        <end position="177"/>
    </location>
</feature>
<dbReference type="SUPFAM" id="SSF50249">
    <property type="entry name" value="Nucleic acid-binding proteins"/>
    <property type="match status" value="4"/>
</dbReference>
<gene>
    <name evidence="6" type="ORF">CHL78_019545</name>
</gene>
<protein>
    <submittedName>
        <fullName evidence="6">S1 RNA-binding domain-containing protein</fullName>
    </submittedName>
</protein>
<dbReference type="EMBL" id="NOJY02000105">
    <property type="protein sequence ID" value="RDY25180.1"/>
    <property type="molecule type" value="Genomic_DNA"/>
</dbReference>
<dbReference type="GO" id="GO:0003729">
    <property type="term" value="F:mRNA binding"/>
    <property type="evidence" value="ECO:0007669"/>
    <property type="project" value="TreeGrafter"/>
</dbReference>
<dbReference type="SMART" id="SM00316">
    <property type="entry name" value="S1"/>
    <property type="match status" value="4"/>
</dbReference>
<comment type="similarity">
    <text evidence="1">Belongs to the bacterial ribosomal protein bS1 family.</text>
</comment>
<sequence>MTNELSMQELLDQQEQAFNSVKVGEVITGKITKINHDEVVLELGYGFDGIIPVEELNIEKNKMIEEVYHVEDEISGVITKIYQKDGTIRLSKLQADQRNDFADLEKAYKEHRIITVAVEKNIERGVFAKYKSYSLFIPISQLDTKFVTDTTSYVGANLEVYIMELDAKKNRLVATHREVLQERLNIEKAERNARLKAEREEERARIKSEREAEKARIKAEKEELFDSLEAGQKREGKVTKIMSYGAFVDLGGLEGLVHINNLSWQRVESVESMLEEGQEVEVYVLDVDRETKRIALALKDINNDPWDLIAKEVQLDDIVTGKVVRIIERGAFVEIAEGVEAYLPISELSEERVVKVTNIVNVGDEVNAMVINFKPKDKRMMLSIKEANREPEEEYTEFLEVEDSLGTLGDLFKDKFKNL</sequence>
<dbReference type="CDD" id="cd05688">
    <property type="entry name" value="S1_RPS1_repeat_ec3"/>
    <property type="match status" value="1"/>
</dbReference>
<keyword evidence="3" id="KW-0687">Ribonucleoprotein</keyword>
<dbReference type="Proteomes" id="UP000215694">
    <property type="component" value="Unassembled WGS sequence"/>
</dbReference>
<dbReference type="CDD" id="cd05687">
    <property type="entry name" value="S1_RPS1_repeat_ec1_hs1"/>
    <property type="match status" value="1"/>
</dbReference>
<feature type="domain" description="S1 motif" evidence="5">
    <location>
        <begin position="316"/>
        <end position="385"/>
    </location>
</feature>
<dbReference type="FunFam" id="2.40.50.140:FF:000051">
    <property type="entry name" value="RNA-binding transcriptional accessory protein"/>
    <property type="match status" value="1"/>
</dbReference>
<keyword evidence="7" id="KW-1185">Reference proteome</keyword>
<evidence type="ECO:0000256" key="1">
    <source>
        <dbReference type="ARBA" id="ARBA00006767"/>
    </source>
</evidence>
<comment type="caution">
    <text evidence="6">The sequence shown here is derived from an EMBL/GenBank/DDBJ whole genome shotgun (WGS) entry which is preliminary data.</text>
</comment>
<feature type="domain" description="S1 motif" evidence="5">
    <location>
        <begin position="24"/>
        <end position="93"/>
    </location>
</feature>
<keyword evidence="4" id="KW-0175">Coiled coil</keyword>
<accession>A0A371IXH4</accession>
<evidence type="ECO:0000256" key="3">
    <source>
        <dbReference type="ARBA" id="ARBA00023274"/>
    </source>
</evidence>
<reference evidence="6 7" key="1">
    <citation type="journal article" date="2017" name="Genome Announc.">
        <title>Draft Genome Sequence of Romboutsia weinsteinii sp. nov. Strain CCRI-19649(T) Isolated from Surface Water.</title>
        <authorList>
            <person name="Maheux A.F."/>
            <person name="Boudreau D.K."/>
            <person name="Berube E."/>
            <person name="Boissinot M."/>
            <person name="Cantin P."/>
            <person name="Raymond F."/>
            <person name="Corbeil J."/>
            <person name="Omar R.F."/>
            <person name="Bergeron M.G."/>
        </authorList>
    </citation>
    <scope>NUCLEOTIDE SEQUENCE [LARGE SCALE GENOMIC DNA]</scope>
    <source>
        <strain evidence="6 7">CCRI-19649</strain>
    </source>
</reference>
<dbReference type="Pfam" id="PF00575">
    <property type="entry name" value="S1"/>
    <property type="match status" value="3"/>
</dbReference>
<organism evidence="6 7">
    <name type="scientific">Romboutsia weinsteinii</name>
    <dbReference type="NCBI Taxonomy" id="2020949"/>
    <lineage>
        <taxon>Bacteria</taxon>
        <taxon>Bacillati</taxon>
        <taxon>Bacillota</taxon>
        <taxon>Clostridia</taxon>
        <taxon>Peptostreptococcales</taxon>
        <taxon>Peptostreptococcaceae</taxon>
        <taxon>Romboutsia</taxon>
    </lineage>
</organism>
<keyword evidence="2" id="KW-0689">Ribosomal protein</keyword>
<evidence type="ECO:0000313" key="6">
    <source>
        <dbReference type="EMBL" id="RDY25180.1"/>
    </source>
</evidence>
<proteinExistence type="inferred from homology"/>
<evidence type="ECO:0000256" key="4">
    <source>
        <dbReference type="SAM" id="Coils"/>
    </source>
</evidence>
<dbReference type="InterPro" id="IPR035104">
    <property type="entry name" value="Ribosomal_protein_S1-like"/>
</dbReference>
<dbReference type="InterPro" id="IPR050437">
    <property type="entry name" value="Ribos_protein_bS1-like"/>
</dbReference>
<dbReference type="GO" id="GO:0006412">
    <property type="term" value="P:translation"/>
    <property type="evidence" value="ECO:0007669"/>
    <property type="project" value="TreeGrafter"/>
</dbReference>
<name>A0A371IXH4_9FIRM</name>
<dbReference type="GO" id="GO:0003735">
    <property type="term" value="F:structural constituent of ribosome"/>
    <property type="evidence" value="ECO:0007669"/>
    <property type="project" value="TreeGrafter"/>
</dbReference>
<evidence type="ECO:0000313" key="7">
    <source>
        <dbReference type="Proteomes" id="UP000215694"/>
    </source>
</evidence>
<dbReference type="InterPro" id="IPR012340">
    <property type="entry name" value="NA-bd_OB-fold"/>
</dbReference>
<feature type="domain" description="S1 motif" evidence="5">
    <location>
        <begin position="231"/>
        <end position="299"/>
    </location>
</feature>
<dbReference type="PROSITE" id="PS50126">
    <property type="entry name" value="S1"/>
    <property type="match status" value="4"/>
</dbReference>
<dbReference type="OrthoDB" id="9804077at2"/>
<dbReference type="GO" id="GO:0022627">
    <property type="term" value="C:cytosolic small ribosomal subunit"/>
    <property type="evidence" value="ECO:0007669"/>
    <property type="project" value="TreeGrafter"/>
</dbReference>
<dbReference type="AlphaFoldDB" id="A0A371IXH4"/>